<protein>
    <submittedName>
        <fullName evidence="2">Uncharacterized protein</fullName>
    </submittedName>
</protein>
<gene>
    <name evidence="2" type="ORF">NCTC10797_04536</name>
</gene>
<dbReference type="AlphaFoldDB" id="A0A4U8W426"/>
<dbReference type="EMBL" id="LR215973">
    <property type="protein sequence ID" value="VFB00732.1"/>
    <property type="molecule type" value="Genomic_DNA"/>
</dbReference>
<evidence type="ECO:0000313" key="2">
    <source>
        <dbReference type="EMBL" id="VFB00732.1"/>
    </source>
</evidence>
<feature type="transmembrane region" description="Helical" evidence="1">
    <location>
        <begin position="6"/>
        <end position="29"/>
    </location>
</feature>
<evidence type="ECO:0000313" key="3">
    <source>
        <dbReference type="Proteomes" id="UP000290439"/>
    </source>
</evidence>
<keyword evidence="1" id="KW-1133">Transmembrane helix</keyword>
<accession>A0A4U8W426</accession>
<name>A0A4U8W426_9NOCA</name>
<organism evidence="2 3">
    <name type="scientific">Nocardia cyriacigeorgica</name>
    <dbReference type="NCBI Taxonomy" id="135487"/>
    <lineage>
        <taxon>Bacteria</taxon>
        <taxon>Bacillati</taxon>
        <taxon>Actinomycetota</taxon>
        <taxon>Actinomycetes</taxon>
        <taxon>Mycobacteriales</taxon>
        <taxon>Nocardiaceae</taxon>
        <taxon>Nocardia</taxon>
    </lineage>
</organism>
<keyword evidence="1" id="KW-0812">Transmembrane</keyword>
<reference evidence="2 3" key="1">
    <citation type="submission" date="2019-02" db="EMBL/GenBank/DDBJ databases">
        <authorList>
            <consortium name="Pathogen Informatics"/>
        </authorList>
    </citation>
    <scope>NUCLEOTIDE SEQUENCE [LARGE SCALE GENOMIC DNA]</scope>
    <source>
        <strain evidence="2 3">3012STDY6756504</strain>
    </source>
</reference>
<dbReference type="RefSeq" id="WP_130918493.1">
    <property type="nucleotide sequence ID" value="NZ_LR215973.1"/>
</dbReference>
<evidence type="ECO:0000256" key="1">
    <source>
        <dbReference type="SAM" id="Phobius"/>
    </source>
</evidence>
<keyword evidence="1" id="KW-0472">Membrane</keyword>
<proteinExistence type="predicted"/>
<dbReference type="Proteomes" id="UP000290439">
    <property type="component" value="Chromosome"/>
</dbReference>
<sequence>MADYIAAFAVAGSIAVLLIGLIYVLPYTFGEDEPPITARAPRMSAQTAHALMQTHRRCSIEDCPHKRDAYRTLVAVGAITPDQRAERYVR</sequence>